<sequence>MTFNMDEVVQNNKFNIIDVLLLDHKYLKECIKVLKSEDEDKRLKVRYAKTFLDALHKHSEAEKKVVYAPLLKVADLRKLILEGEIEHGIVDAKVKMLTPKITGLRTLSDELEIEMKVLAELVEHHLKEEESDIIPKMRKDLDKTILNEMGFQFMKLRSFTTKDLRQYPKLQKEVAGLKKLGHRVSSHFIAKVQKHTTNRALHSR</sequence>
<dbReference type="EMBL" id="CP025704">
    <property type="protein sequence ID" value="AUN99141.1"/>
    <property type="molecule type" value="Genomic_DNA"/>
</dbReference>
<dbReference type="InterPro" id="IPR012312">
    <property type="entry name" value="Hemerythrin-like"/>
</dbReference>
<protein>
    <recommendedName>
        <fullName evidence="1">Hemerythrin-like domain-containing protein</fullName>
    </recommendedName>
</protein>
<dbReference type="PANTHER" id="PTHR35585:SF1">
    <property type="entry name" value="HHE DOMAIN PROTEIN (AFU_ORTHOLOGUE AFUA_4G00730)"/>
    <property type="match status" value="1"/>
</dbReference>
<dbReference type="CDD" id="cd12108">
    <property type="entry name" value="Hr-like"/>
    <property type="match status" value="1"/>
</dbReference>
<accession>A0A2K9NUE7</accession>
<dbReference type="Proteomes" id="UP000235584">
    <property type="component" value="Chromosome"/>
</dbReference>
<name>A0A2K9NUE7_BACTC</name>
<dbReference type="Gene3D" id="1.20.120.520">
    <property type="entry name" value="nmb1532 protein domain like"/>
    <property type="match status" value="1"/>
</dbReference>
<dbReference type="RefSeq" id="WP_102244432.1">
    <property type="nucleotide sequence ID" value="NZ_CP025704.1"/>
</dbReference>
<organism evidence="2 3">
    <name type="scientific">Bacteriovorax stolpii</name>
    <name type="common">Bdellovibrio stolpii</name>
    <dbReference type="NCBI Taxonomy" id="960"/>
    <lineage>
        <taxon>Bacteria</taxon>
        <taxon>Pseudomonadati</taxon>
        <taxon>Bdellovibrionota</taxon>
        <taxon>Bacteriovoracia</taxon>
        <taxon>Bacteriovoracales</taxon>
        <taxon>Bacteriovoracaceae</taxon>
        <taxon>Bacteriovorax</taxon>
    </lineage>
</organism>
<feature type="domain" description="Hemerythrin-like" evidence="1">
    <location>
        <begin position="16"/>
        <end position="136"/>
    </location>
</feature>
<dbReference type="KEGG" id="bsto:C0V70_13725"/>
<evidence type="ECO:0000259" key="1">
    <source>
        <dbReference type="Pfam" id="PF01814"/>
    </source>
</evidence>
<dbReference type="PANTHER" id="PTHR35585">
    <property type="entry name" value="HHE DOMAIN PROTEIN (AFU_ORTHOLOGUE AFUA_4G00730)"/>
    <property type="match status" value="1"/>
</dbReference>
<dbReference type="Pfam" id="PF01814">
    <property type="entry name" value="Hemerythrin"/>
    <property type="match status" value="1"/>
</dbReference>
<reference evidence="2 3" key="1">
    <citation type="submission" date="2018-01" db="EMBL/GenBank/DDBJ databases">
        <title>Complete genome sequence of Bacteriovorax stolpii DSM12778.</title>
        <authorList>
            <person name="Tang B."/>
            <person name="Chang J."/>
        </authorList>
    </citation>
    <scope>NUCLEOTIDE SEQUENCE [LARGE SCALE GENOMIC DNA]</scope>
    <source>
        <strain evidence="2 3">DSM 12778</strain>
    </source>
</reference>
<evidence type="ECO:0000313" key="2">
    <source>
        <dbReference type="EMBL" id="AUN99141.1"/>
    </source>
</evidence>
<proteinExistence type="predicted"/>
<dbReference type="OrthoDB" id="9793637at2"/>
<evidence type="ECO:0000313" key="3">
    <source>
        <dbReference type="Proteomes" id="UP000235584"/>
    </source>
</evidence>
<gene>
    <name evidence="2" type="ORF">C0V70_13725</name>
</gene>
<keyword evidence="3" id="KW-1185">Reference proteome</keyword>
<dbReference type="AlphaFoldDB" id="A0A2K9NUE7"/>